<dbReference type="Proteomes" id="UP001347796">
    <property type="component" value="Unassembled WGS sequence"/>
</dbReference>
<evidence type="ECO:0000313" key="5">
    <source>
        <dbReference type="Proteomes" id="UP001347796"/>
    </source>
</evidence>
<dbReference type="InterPro" id="IPR051245">
    <property type="entry name" value="eIF5-mimic_regulator"/>
</dbReference>
<dbReference type="GO" id="GO:0016020">
    <property type="term" value="C:membrane"/>
    <property type="evidence" value="ECO:0007669"/>
    <property type="project" value="TreeGrafter"/>
</dbReference>
<keyword evidence="5" id="KW-1185">Reference proteome</keyword>
<dbReference type="AlphaFoldDB" id="A0AAN8JRD9"/>
<dbReference type="PANTHER" id="PTHR14208">
    <property type="entry name" value="BASIC LEUCINE ZIPPER AND W2 DOMAIN-CONTAINING PROTEIN"/>
    <property type="match status" value="1"/>
</dbReference>
<dbReference type="Pfam" id="PF25504">
    <property type="entry name" value="HEAT_5MP1_2"/>
    <property type="match status" value="1"/>
</dbReference>
<proteinExistence type="inferred from homology"/>
<dbReference type="CDD" id="cd11560">
    <property type="entry name" value="W2_eIF5C_like"/>
    <property type="match status" value="1"/>
</dbReference>
<reference evidence="4 5" key="1">
    <citation type="submission" date="2024-01" db="EMBL/GenBank/DDBJ databases">
        <title>The genome of the rayed Mediterranean limpet Patella caerulea (Linnaeus, 1758).</title>
        <authorList>
            <person name="Anh-Thu Weber A."/>
            <person name="Halstead-Nussloch G."/>
        </authorList>
    </citation>
    <scope>NUCLEOTIDE SEQUENCE [LARGE SCALE GENOMIC DNA]</scope>
    <source>
        <strain evidence="4">AATW-2023a</strain>
        <tissue evidence="4">Whole specimen</tissue>
    </source>
</reference>
<dbReference type="SUPFAM" id="SSF48371">
    <property type="entry name" value="ARM repeat"/>
    <property type="match status" value="1"/>
</dbReference>
<gene>
    <name evidence="4" type="ORF">SNE40_010256</name>
</gene>
<dbReference type="GO" id="GO:0006417">
    <property type="term" value="P:regulation of translation"/>
    <property type="evidence" value="ECO:0007669"/>
    <property type="project" value="UniProtKB-ARBA"/>
</dbReference>
<dbReference type="Pfam" id="PF02020">
    <property type="entry name" value="W2"/>
    <property type="match status" value="1"/>
</dbReference>
<dbReference type="EMBL" id="JAZGQO010000007">
    <property type="protein sequence ID" value="KAK6182611.1"/>
    <property type="molecule type" value="Genomic_DNA"/>
</dbReference>
<dbReference type="GO" id="GO:0005737">
    <property type="term" value="C:cytoplasm"/>
    <property type="evidence" value="ECO:0007669"/>
    <property type="project" value="UniProtKB-ARBA"/>
</dbReference>
<evidence type="ECO:0000256" key="1">
    <source>
        <dbReference type="ARBA" id="ARBA00008151"/>
    </source>
</evidence>
<feature type="region of interest" description="Disordered" evidence="2">
    <location>
        <begin position="1"/>
        <end position="21"/>
    </location>
</feature>
<sequence length="419" mass="48795">MSQKAEKPSLSGQRLKTRKRDEKEKYDPIVFRDAIIQGLNETGSDLEQVAKFLDSAGGRLNYRRYADVLFNVLFAGGHLAPGGSLIEEAEPDKPFQTDVCVFKTEESVDKLKDFYEVLYKLLRRYKFLERAFEEDLRKLLVFLKSFKEDERRKLAIITGLILANSLCSAKILDGLFEEHLAKEGLSLEFTSLMFKTWLNEKDISHLTSSLKKCQIEARLMELFPVNKRSQEKFTAYFKEAGLGAIAELQNRSATTEVKQEVRKELANMFKDEESAAEMVLYVKEEMEKNGFSDSDIIILIWNTLMAGIEWNKKEDLVAEQALKHLRNYVLLLKTMTQSDKSEQLLILRIQEYCYENIHFMKVFQKIIVLLYKTDVLSEETIVRWYKSNHSNKGKSVFLDQMKKFIEWLENAEEESEEED</sequence>
<dbReference type="InterPro" id="IPR016024">
    <property type="entry name" value="ARM-type_fold"/>
</dbReference>
<dbReference type="Gene3D" id="1.25.40.180">
    <property type="match status" value="1"/>
</dbReference>
<evidence type="ECO:0000259" key="3">
    <source>
        <dbReference type="PROSITE" id="PS51363"/>
    </source>
</evidence>
<dbReference type="FunFam" id="1.25.40.180:FF:000006">
    <property type="entry name" value="Basic leucine zipper and W2 domain-containing protein 1"/>
    <property type="match status" value="1"/>
</dbReference>
<feature type="domain" description="W2" evidence="3">
    <location>
        <begin position="251"/>
        <end position="418"/>
    </location>
</feature>
<accession>A0AAN8JRD9</accession>
<comment type="similarity">
    <text evidence="1">Belongs to the BZW family.</text>
</comment>
<evidence type="ECO:0000256" key="2">
    <source>
        <dbReference type="SAM" id="MobiDB-lite"/>
    </source>
</evidence>
<dbReference type="InterPro" id="IPR003307">
    <property type="entry name" value="W2_domain"/>
</dbReference>
<dbReference type="PROSITE" id="PS51363">
    <property type="entry name" value="W2"/>
    <property type="match status" value="1"/>
</dbReference>
<comment type="caution">
    <text evidence="4">The sequence shown here is derived from an EMBL/GenBank/DDBJ whole genome shotgun (WGS) entry which is preliminary data.</text>
</comment>
<evidence type="ECO:0000313" key="4">
    <source>
        <dbReference type="EMBL" id="KAK6182611.1"/>
    </source>
</evidence>
<organism evidence="4 5">
    <name type="scientific">Patella caerulea</name>
    <name type="common">Rayed Mediterranean limpet</name>
    <dbReference type="NCBI Taxonomy" id="87958"/>
    <lineage>
        <taxon>Eukaryota</taxon>
        <taxon>Metazoa</taxon>
        <taxon>Spiralia</taxon>
        <taxon>Lophotrochozoa</taxon>
        <taxon>Mollusca</taxon>
        <taxon>Gastropoda</taxon>
        <taxon>Patellogastropoda</taxon>
        <taxon>Patelloidea</taxon>
        <taxon>Patellidae</taxon>
        <taxon>Patella</taxon>
    </lineage>
</organism>
<dbReference type="InterPro" id="IPR043510">
    <property type="entry name" value="W2_5MP1/2"/>
</dbReference>
<name>A0AAN8JRD9_PATCE</name>
<protein>
    <recommendedName>
        <fullName evidence="3">W2 domain-containing protein</fullName>
    </recommendedName>
</protein>
<dbReference type="SMART" id="SM00515">
    <property type="entry name" value="eIF5C"/>
    <property type="match status" value="1"/>
</dbReference>
<dbReference type="InterPro" id="IPR057397">
    <property type="entry name" value="HEAT_5MP1_2"/>
</dbReference>
<dbReference type="PANTHER" id="PTHR14208:SF2">
    <property type="entry name" value="PROTEIN KRASAVIETZ"/>
    <property type="match status" value="1"/>
</dbReference>